<keyword evidence="17" id="KW-1185">Reference proteome</keyword>
<evidence type="ECO:0000256" key="12">
    <source>
        <dbReference type="ARBA" id="ARBA00023305"/>
    </source>
</evidence>
<evidence type="ECO:0000313" key="16">
    <source>
        <dbReference type="Ensembl" id="ENSLOCP00000001818.1"/>
    </source>
</evidence>
<comment type="subcellular location">
    <subcellularLocation>
        <location evidence="3">Cell projection</location>
        <location evidence="3">Cilium</location>
        <location evidence="3">Photoreceptor outer segment</location>
    </subcellularLocation>
    <subcellularLocation>
        <location evidence="4">Cytoplasm</location>
        <location evidence="4">Cytosol</location>
    </subcellularLocation>
    <subcellularLocation>
        <location evidence="1">Nucleus</location>
    </subcellularLocation>
    <subcellularLocation>
        <location evidence="2">Photoreceptor inner segment</location>
    </subcellularLocation>
</comment>
<name>W5M0B1_LEPOC</name>
<keyword evidence="11" id="KW-0966">Cell projection</keyword>
<evidence type="ECO:0000256" key="5">
    <source>
        <dbReference type="ARBA" id="ARBA00009686"/>
    </source>
</evidence>
<evidence type="ECO:0000256" key="3">
    <source>
        <dbReference type="ARBA" id="ARBA00004504"/>
    </source>
</evidence>
<keyword evidence="9" id="KW-0969">Cilium</keyword>
<dbReference type="GO" id="GO:0007601">
    <property type="term" value="P:visual perception"/>
    <property type="evidence" value="ECO:0007669"/>
    <property type="project" value="UniProtKB-KW"/>
</dbReference>
<protein>
    <recommendedName>
        <fullName evidence="13">Phosducin</fullName>
    </recommendedName>
</protein>
<dbReference type="HOGENOM" id="CLU_085598_1_0_1"/>
<keyword evidence="7" id="KW-0597">Phosphoprotein</keyword>
<feature type="region of interest" description="Disordered" evidence="14">
    <location>
        <begin position="1"/>
        <end position="87"/>
    </location>
</feature>
<evidence type="ECO:0000313" key="17">
    <source>
        <dbReference type="Proteomes" id="UP000018468"/>
    </source>
</evidence>
<dbReference type="InterPro" id="IPR001200">
    <property type="entry name" value="Phosducin"/>
</dbReference>
<dbReference type="GeneTree" id="ENSGT00940000156236"/>
<evidence type="ECO:0000256" key="14">
    <source>
        <dbReference type="SAM" id="MobiDB-lite"/>
    </source>
</evidence>
<dbReference type="OMA" id="PKYGYLC"/>
<keyword evidence="8" id="KW-0716">Sensory transduction</keyword>
<evidence type="ECO:0000256" key="4">
    <source>
        <dbReference type="ARBA" id="ARBA00004514"/>
    </source>
</evidence>
<keyword evidence="10" id="KW-0539">Nucleus</keyword>
<dbReference type="EMBL" id="AHAT01034683">
    <property type="status" value="NOT_ANNOTATED_CDS"/>
    <property type="molecule type" value="Genomic_DNA"/>
</dbReference>
<accession>W5M0B1</accession>
<dbReference type="GO" id="GO:0001750">
    <property type="term" value="C:photoreceptor outer segment"/>
    <property type="evidence" value="ECO:0000318"/>
    <property type="project" value="GO_Central"/>
</dbReference>
<dbReference type="InParanoid" id="W5M0B1"/>
<evidence type="ECO:0000256" key="13">
    <source>
        <dbReference type="ARBA" id="ARBA00040013"/>
    </source>
</evidence>
<keyword evidence="12" id="KW-0844">Vision</keyword>
<dbReference type="InterPro" id="IPR036249">
    <property type="entry name" value="Thioredoxin-like_sf"/>
</dbReference>
<dbReference type="PANTHER" id="PTHR46052:SF3">
    <property type="entry name" value="PHOSDUCIN"/>
    <property type="match status" value="1"/>
</dbReference>
<feature type="domain" description="Phosducin" evidence="15">
    <location>
        <begin position="24"/>
        <end position="252"/>
    </location>
</feature>
<dbReference type="eggNOG" id="KOG3171">
    <property type="taxonomic scope" value="Eukaryota"/>
</dbReference>
<dbReference type="PANTHER" id="PTHR46052">
    <property type="entry name" value="PHOSDUCIN-LIKE PROTEIN"/>
    <property type="match status" value="1"/>
</dbReference>
<sequence length="264" mass="30312">GDATVEGKQKRTKNEQSNHSAKMSGHSVEEDLEELPATNTGPKGVINDWRKFKLESEDQESIPPSKRELLRQMSSPYKPNREEEAREKLNRKMSVQEYELIQDEDESCLRKYRKQCMQEMHQRLSFGPRFGSLYELESGEQFLETIEKEHRLTVVVVHIYEDKVKGCDALNNCLSCLAAEYPTVRFCKIKASNTGAGDRFSDSVLPTMLVYKAGELLGNFLCITKHLNEEFYAVDVESFLNEYGLLPEKEFGACQNYEDEADVE</sequence>
<dbReference type="GO" id="GO:0005634">
    <property type="term" value="C:nucleus"/>
    <property type="evidence" value="ECO:0007669"/>
    <property type="project" value="UniProtKB-SubCell"/>
</dbReference>
<evidence type="ECO:0000256" key="6">
    <source>
        <dbReference type="ARBA" id="ARBA00022490"/>
    </source>
</evidence>
<evidence type="ECO:0000256" key="1">
    <source>
        <dbReference type="ARBA" id="ARBA00004123"/>
    </source>
</evidence>
<dbReference type="GO" id="GO:0008277">
    <property type="term" value="P:regulation of G protein-coupled receptor signaling pathway"/>
    <property type="evidence" value="ECO:0007669"/>
    <property type="project" value="InterPro"/>
</dbReference>
<dbReference type="SUPFAM" id="SSF52833">
    <property type="entry name" value="Thioredoxin-like"/>
    <property type="match status" value="1"/>
</dbReference>
<dbReference type="GO" id="GO:0005829">
    <property type="term" value="C:cytosol"/>
    <property type="evidence" value="ECO:0007669"/>
    <property type="project" value="UniProtKB-SubCell"/>
</dbReference>
<dbReference type="Gene3D" id="3.40.30.10">
    <property type="entry name" value="Glutaredoxin"/>
    <property type="match status" value="1"/>
</dbReference>
<proteinExistence type="inferred from homology"/>
<dbReference type="AlphaFoldDB" id="W5M0B1"/>
<dbReference type="InterPro" id="IPR051499">
    <property type="entry name" value="Phosducin-like_reg"/>
</dbReference>
<dbReference type="InterPro" id="IPR023196">
    <property type="entry name" value="Phosducin_N_dom_sf"/>
</dbReference>
<organism evidence="16 17">
    <name type="scientific">Lepisosteus oculatus</name>
    <name type="common">Spotted gar</name>
    <dbReference type="NCBI Taxonomy" id="7918"/>
    <lineage>
        <taxon>Eukaryota</taxon>
        <taxon>Metazoa</taxon>
        <taxon>Chordata</taxon>
        <taxon>Craniata</taxon>
        <taxon>Vertebrata</taxon>
        <taxon>Euteleostomi</taxon>
        <taxon>Actinopterygii</taxon>
        <taxon>Neopterygii</taxon>
        <taxon>Holostei</taxon>
        <taxon>Semionotiformes</taxon>
        <taxon>Lepisosteidae</taxon>
        <taxon>Lepisosteus</taxon>
    </lineage>
</organism>
<dbReference type="Gene3D" id="1.10.168.10">
    <property type="entry name" value="Phosducin, domain 2"/>
    <property type="match status" value="2"/>
</dbReference>
<evidence type="ECO:0000256" key="7">
    <source>
        <dbReference type="ARBA" id="ARBA00022553"/>
    </source>
</evidence>
<evidence type="ECO:0000256" key="2">
    <source>
        <dbReference type="ARBA" id="ARBA00004437"/>
    </source>
</evidence>
<reference evidence="16" key="3">
    <citation type="submission" date="2025-09" db="UniProtKB">
        <authorList>
            <consortium name="Ensembl"/>
        </authorList>
    </citation>
    <scope>IDENTIFICATION</scope>
</reference>
<keyword evidence="6" id="KW-0963">Cytoplasm</keyword>
<evidence type="ECO:0000256" key="10">
    <source>
        <dbReference type="ARBA" id="ARBA00023242"/>
    </source>
</evidence>
<dbReference type="PRINTS" id="PR00677">
    <property type="entry name" value="PHOSDUCIN"/>
</dbReference>
<evidence type="ECO:0000259" key="15">
    <source>
        <dbReference type="Pfam" id="PF02114"/>
    </source>
</evidence>
<dbReference type="STRING" id="7918.ENSLOCP00000001818"/>
<dbReference type="InterPro" id="IPR024253">
    <property type="entry name" value="Phosducin_thioredoxin-like_dom"/>
</dbReference>
<dbReference type="FunCoup" id="W5M0B1">
    <property type="interactions" value="140"/>
</dbReference>
<reference evidence="17" key="1">
    <citation type="submission" date="2011-12" db="EMBL/GenBank/DDBJ databases">
        <title>The Draft Genome of Lepisosteus oculatus.</title>
        <authorList>
            <consortium name="The Broad Institute Genome Assembly &amp; Analysis Group"/>
            <consortium name="Computational R&amp;D Group"/>
            <consortium name="and Sequencing Platform"/>
            <person name="Di Palma F."/>
            <person name="Alfoldi J."/>
            <person name="Johnson J."/>
            <person name="Berlin A."/>
            <person name="Gnerre S."/>
            <person name="Jaffe D."/>
            <person name="MacCallum I."/>
            <person name="Young S."/>
            <person name="Walker B.J."/>
            <person name="Lander E.S."/>
            <person name="Lindblad-Toh K."/>
        </authorList>
    </citation>
    <scope>NUCLEOTIDE SEQUENCE [LARGE SCALE GENOMIC DNA]</scope>
</reference>
<evidence type="ECO:0000256" key="11">
    <source>
        <dbReference type="ARBA" id="ARBA00023273"/>
    </source>
</evidence>
<evidence type="ECO:0000256" key="8">
    <source>
        <dbReference type="ARBA" id="ARBA00022606"/>
    </source>
</evidence>
<dbReference type="Bgee" id="ENSLOCG00000001585">
    <property type="expression patterns" value="Expressed in camera-type eye and 3 other cell types or tissues"/>
</dbReference>
<dbReference type="Proteomes" id="UP000018468">
    <property type="component" value="Linkage group LG10"/>
</dbReference>
<dbReference type="Pfam" id="PF02114">
    <property type="entry name" value="Phosducin"/>
    <property type="match status" value="1"/>
</dbReference>
<evidence type="ECO:0000256" key="9">
    <source>
        <dbReference type="ARBA" id="ARBA00023069"/>
    </source>
</evidence>
<reference evidence="16" key="2">
    <citation type="submission" date="2025-08" db="UniProtKB">
        <authorList>
            <consortium name="Ensembl"/>
        </authorList>
    </citation>
    <scope>IDENTIFICATION</scope>
</reference>
<feature type="compositionally biased region" description="Basic and acidic residues" evidence="14">
    <location>
        <begin position="1"/>
        <end position="16"/>
    </location>
</feature>
<dbReference type="CDD" id="cd02987">
    <property type="entry name" value="Phd_like_Phd"/>
    <property type="match status" value="1"/>
</dbReference>
<dbReference type="GO" id="GO:0001917">
    <property type="term" value="C:photoreceptor inner segment"/>
    <property type="evidence" value="ECO:0007669"/>
    <property type="project" value="UniProtKB-SubCell"/>
</dbReference>
<dbReference type="Ensembl" id="ENSLOCT00000001823.1">
    <property type="protein sequence ID" value="ENSLOCP00000001818.1"/>
    <property type="gene ID" value="ENSLOCG00000001585.1"/>
</dbReference>
<comment type="similarity">
    <text evidence="5">Belongs to the phosducin family.</text>
</comment>